<gene>
    <name evidence="4" type="ORF">HMPREF0556_11156</name>
</gene>
<dbReference type="PANTHER" id="PTHR43479:SF11">
    <property type="entry name" value="ACREF_ENVCD OPERON REPRESSOR-RELATED"/>
    <property type="match status" value="1"/>
</dbReference>
<organism evidence="4 5">
    <name type="scientific">Listeria grayi DSM 20601</name>
    <dbReference type="NCBI Taxonomy" id="525367"/>
    <lineage>
        <taxon>Bacteria</taxon>
        <taxon>Bacillati</taxon>
        <taxon>Bacillota</taxon>
        <taxon>Bacilli</taxon>
        <taxon>Bacillales</taxon>
        <taxon>Listeriaceae</taxon>
        <taxon>Listeria</taxon>
    </lineage>
</organism>
<sequence length="193" mass="22714">MDKEKKQPQLNTRDRLEQAALELFEQKGYSLTTAEEIAKRANVTERTFFRYFSEKKEVLFSESATFLHSILAELDQQPKTVSDFEKVYQAFYRATKVFFKDLHAHSKYRAKVISSTQELREREQTKFHFIEAKITEKLIEEGSDPFQASIVANLGIKIFEFAFNDWVNTEAELPFDEKMEETKAKFMKTIQLL</sequence>
<keyword evidence="5" id="KW-1185">Reference proteome</keyword>
<proteinExistence type="predicted"/>
<protein>
    <submittedName>
        <fullName evidence="4">ATP synthase F1, delta subunit</fullName>
    </submittedName>
</protein>
<dbReference type="AlphaFoldDB" id="D7UY45"/>
<dbReference type="Pfam" id="PF00440">
    <property type="entry name" value="TetR_N"/>
    <property type="match status" value="1"/>
</dbReference>
<dbReference type="STRING" id="525367.HMPREF0556_11156"/>
<dbReference type="PRINTS" id="PR00455">
    <property type="entry name" value="HTHTETR"/>
</dbReference>
<dbReference type="SUPFAM" id="SSF46689">
    <property type="entry name" value="Homeodomain-like"/>
    <property type="match status" value="1"/>
</dbReference>
<dbReference type="HOGENOM" id="CLU_069356_2_2_9"/>
<dbReference type="RefSeq" id="WP_003758508.1">
    <property type="nucleotide sequence ID" value="NZ_GL538353.1"/>
</dbReference>
<dbReference type="EMBL" id="ACCR02000003">
    <property type="protein sequence ID" value="EFI84603.1"/>
    <property type="molecule type" value="Genomic_DNA"/>
</dbReference>
<feature type="DNA-binding region" description="H-T-H motif" evidence="2">
    <location>
        <begin position="33"/>
        <end position="52"/>
    </location>
</feature>
<dbReference type="GO" id="GO:0003677">
    <property type="term" value="F:DNA binding"/>
    <property type="evidence" value="ECO:0007669"/>
    <property type="project" value="UniProtKB-UniRule"/>
</dbReference>
<evidence type="ECO:0000256" key="2">
    <source>
        <dbReference type="PROSITE-ProRule" id="PRU00335"/>
    </source>
</evidence>
<evidence type="ECO:0000313" key="5">
    <source>
        <dbReference type="Proteomes" id="UP000010119"/>
    </source>
</evidence>
<dbReference type="Proteomes" id="UP000010119">
    <property type="component" value="Unassembled WGS sequence"/>
</dbReference>
<comment type="caution">
    <text evidence="4">The sequence shown here is derived from an EMBL/GenBank/DDBJ whole genome shotgun (WGS) entry which is preliminary data.</text>
</comment>
<accession>D7UY45</accession>
<dbReference type="PROSITE" id="PS50977">
    <property type="entry name" value="HTH_TETR_2"/>
    <property type="match status" value="1"/>
</dbReference>
<dbReference type="InterPro" id="IPR001647">
    <property type="entry name" value="HTH_TetR"/>
</dbReference>
<evidence type="ECO:0000313" key="4">
    <source>
        <dbReference type="EMBL" id="EFI84603.1"/>
    </source>
</evidence>
<evidence type="ECO:0000256" key="1">
    <source>
        <dbReference type="ARBA" id="ARBA00023125"/>
    </source>
</evidence>
<reference evidence="4" key="1">
    <citation type="submission" date="2010-06" db="EMBL/GenBank/DDBJ databases">
        <authorList>
            <person name="Muzny D."/>
            <person name="Qin X."/>
            <person name="Buhay C."/>
            <person name="Dugan-Rocha S."/>
            <person name="Ding Y."/>
            <person name="Chen G."/>
            <person name="Hawes A."/>
            <person name="Holder M."/>
            <person name="Jhangiani S."/>
            <person name="Johnson A."/>
            <person name="Khan Z."/>
            <person name="Li Z."/>
            <person name="Liu W."/>
            <person name="Liu X."/>
            <person name="Perez L."/>
            <person name="Shen H."/>
            <person name="Wang Q."/>
            <person name="Watt J."/>
            <person name="Xi L."/>
            <person name="Xin Y."/>
            <person name="Zhou J."/>
            <person name="Deng J."/>
            <person name="Jiang H."/>
            <person name="Liu Y."/>
            <person name="Qu J."/>
            <person name="Song X.-Z."/>
            <person name="Zhang L."/>
            <person name="Villasana D."/>
            <person name="Johnson A."/>
            <person name="Liu J."/>
            <person name="Liyanage D."/>
            <person name="Lorensuhewa L."/>
            <person name="Robinson T."/>
            <person name="Song A."/>
            <person name="Song B.-B."/>
            <person name="Dinh H."/>
            <person name="Thornton R."/>
            <person name="Coyle M."/>
            <person name="Francisco L."/>
            <person name="Jackson L."/>
            <person name="Javaid M."/>
            <person name="Korchina V."/>
            <person name="Kovar C."/>
            <person name="Mata R."/>
            <person name="Mathew T."/>
            <person name="Ngo R."/>
            <person name="Nguyen L."/>
            <person name="Nguyen N."/>
            <person name="Okwuonu G."/>
            <person name="Ongeri F."/>
            <person name="Pham C."/>
            <person name="Simmons D."/>
            <person name="Wilczek-Boney K."/>
            <person name="Hale W."/>
            <person name="Jakkamsetti A."/>
            <person name="Pham P."/>
            <person name="Ruth R."/>
            <person name="San Lucas F."/>
            <person name="Warren J."/>
            <person name="Zhang J."/>
            <person name="Zhao Z."/>
            <person name="Zhou C."/>
            <person name="Zhu D."/>
            <person name="Lee S."/>
            <person name="Bess C."/>
            <person name="Blankenburg K."/>
            <person name="Forbes L."/>
            <person name="Fu Q."/>
            <person name="Gubbala S."/>
            <person name="Hirani K."/>
            <person name="Jayaseelan J.C."/>
            <person name="Lara F."/>
            <person name="Munidasa M."/>
            <person name="Palculict T."/>
            <person name="Patil S."/>
            <person name="Pu L.-L."/>
            <person name="Saada N."/>
            <person name="Tang L."/>
            <person name="Weissenberger G."/>
            <person name="Zhu Y."/>
            <person name="Hemphill L."/>
            <person name="Shang Y."/>
            <person name="Youmans B."/>
            <person name="Ayvaz T."/>
            <person name="Ross M."/>
            <person name="Santibanez J."/>
            <person name="Aqrawi P."/>
            <person name="Gross S."/>
            <person name="Joshi V."/>
            <person name="Fowler G."/>
            <person name="Nazareth L."/>
            <person name="Reid J."/>
            <person name="Worley K."/>
            <person name="Petrosino J."/>
            <person name="Highlander S."/>
            <person name="Gibbs R."/>
        </authorList>
    </citation>
    <scope>NUCLEOTIDE SEQUENCE [LARGE SCALE GENOMIC DNA]</scope>
    <source>
        <strain evidence="4">DSM 20601</strain>
    </source>
</reference>
<name>D7UY45_LISGR</name>
<feature type="domain" description="HTH tetR-type" evidence="3">
    <location>
        <begin position="10"/>
        <end position="70"/>
    </location>
</feature>
<dbReference type="Gene3D" id="1.10.357.10">
    <property type="entry name" value="Tetracycline Repressor, domain 2"/>
    <property type="match status" value="1"/>
</dbReference>
<evidence type="ECO:0000259" key="3">
    <source>
        <dbReference type="PROSITE" id="PS50977"/>
    </source>
</evidence>
<dbReference type="eggNOG" id="COG1309">
    <property type="taxonomic scope" value="Bacteria"/>
</dbReference>
<dbReference type="PANTHER" id="PTHR43479">
    <property type="entry name" value="ACREF/ENVCD OPERON REPRESSOR-RELATED"/>
    <property type="match status" value="1"/>
</dbReference>
<dbReference type="InterPro" id="IPR009057">
    <property type="entry name" value="Homeodomain-like_sf"/>
</dbReference>
<keyword evidence="1 2" id="KW-0238">DNA-binding</keyword>
<dbReference type="InterPro" id="IPR050624">
    <property type="entry name" value="HTH-type_Tx_Regulator"/>
</dbReference>